<evidence type="ECO:0000256" key="3">
    <source>
        <dbReference type="ARBA" id="ARBA00022833"/>
    </source>
</evidence>
<keyword evidence="9" id="KW-1185">Reference proteome</keyword>
<reference evidence="8 9" key="1">
    <citation type="submission" date="2015-01" db="EMBL/GenBank/DDBJ databases">
        <title>The Genome Sequence of Exophiala oligosperma CBS72588.</title>
        <authorList>
            <consortium name="The Broad Institute Genomics Platform"/>
            <person name="Cuomo C."/>
            <person name="de Hoog S."/>
            <person name="Gorbushina A."/>
            <person name="Stielow B."/>
            <person name="Teixiera M."/>
            <person name="Abouelleil A."/>
            <person name="Chapman S.B."/>
            <person name="Priest M."/>
            <person name="Young S.K."/>
            <person name="Wortman J."/>
            <person name="Nusbaum C."/>
            <person name="Birren B."/>
        </authorList>
    </citation>
    <scope>NUCLEOTIDE SEQUENCE [LARGE SCALE GENOMIC DNA]</scope>
    <source>
        <strain evidence="8 9">CBS 72588</strain>
    </source>
</reference>
<proteinExistence type="predicted"/>
<dbReference type="GO" id="GO:0061630">
    <property type="term" value="F:ubiquitin protein ligase activity"/>
    <property type="evidence" value="ECO:0007669"/>
    <property type="project" value="TreeGrafter"/>
</dbReference>
<dbReference type="PANTHER" id="PTHR45931:SF3">
    <property type="entry name" value="RING ZINC FINGER-CONTAINING PROTEIN"/>
    <property type="match status" value="1"/>
</dbReference>
<evidence type="ECO:0000313" key="8">
    <source>
        <dbReference type="EMBL" id="KIW37653.1"/>
    </source>
</evidence>
<feature type="region of interest" description="Disordered" evidence="5">
    <location>
        <begin position="1"/>
        <end position="27"/>
    </location>
</feature>
<keyword evidence="1" id="KW-0479">Metal-binding</keyword>
<dbReference type="CDD" id="cd16454">
    <property type="entry name" value="RING-H2_PA-TM-RING"/>
    <property type="match status" value="1"/>
</dbReference>
<evidence type="ECO:0000256" key="5">
    <source>
        <dbReference type="SAM" id="MobiDB-lite"/>
    </source>
</evidence>
<protein>
    <recommendedName>
        <fullName evidence="7">RING-type domain-containing protein</fullName>
    </recommendedName>
</protein>
<dbReference type="InterPro" id="IPR051834">
    <property type="entry name" value="RING_finger_E3_ligase"/>
</dbReference>
<dbReference type="PANTHER" id="PTHR45931">
    <property type="entry name" value="SI:CH211-59O9.10"/>
    <property type="match status" value="1"/>
</dbReference>
<evidence type="ECO:0000259" key="7">
    <source>
        <dbReference type="PROSITE" id="PS50089"/>
    </source>
</evidence>
<dbReference type="SUPFAM" id="SSF57850">
    <property type="entry name" value="RING/U-box"/>
    <property type="match status" value="1"/>
</dbReference>
<keyword evidence="6" id="KW-0812">Transmembrane</keyword>
<dbReference type="Proteomes" id="UP000053342">
    <property type="component" value="Unassembled WGS sequence"/>
</dbReference>
<dbReference type="VEuPathDB" id="FungiDB:PV06_10293"/>
<keyword evidence="2 4" id="KW-0863">Zinc-finger</keyword>
<gene>
    <name evidence="8" type="ORF">PV06_10293</name>
</gene>
<dbReference type="Gene3D" id="3.30.40.10">
    <property type="entry name" value="Zinc/RING finger domain, C3HC4 (zinc finger)"/>
    <property type="match status" value="1"/>
</dbReference>
<dbReference type="Pfam" id="PF13639">
    <property type="entry name" value="zf-RING_2"/>
    <property type="match status" value="1"/>
</dbReference>
<evidence type="ECO:0000256" key="1">
    <source>
        <dbReference type="ARBA" id="ARBA00022723"/>
    </source>
</evidence>
<dbReference type="STRING" id="215243.A0A0D2D2V7"/>
<dbReference type="GO" id="GO:0008270">
    <property type="term" value="F:zinc ion binding"/>
    <property type="evidence" value="ECO:0007669"/>
    <property type="project" value="UniProtKB-KW"/>
</dbReference>
<accession>A0A0D2D2V7</accession>
<dbReference type="OrthoDB" id="8062037at2759"/>
<evidence type="ECO:0000313" key="9">
    <source>
        <dbReference type="Proteomes" id="UP000053342"/>
    </source>
</evidence>
<dbReference type="AlphaFoldDB" id="A0A0D2D2V7"/>
<dbReference type="RefSeq" id="XP_016257869.1">
    <property type="nucleotide sequence ID" value="XM_016411828.1"/>
</dbReference>
<dbReference type="InterPro" id="IPR001841">
    <property type="entry name" value="Znf_RING"/>
</dbReference>
<feature type="compositionally biased region" description="Low complexity" evidence="5">
    <location>
        <begin position="13"/>
        <end position="27"/>
    </location>
</feature>
<dbReference type="HOGENOM" id="CLU_106386_0_0_1"/>
<feature type="domain" description="RING-type" evidence="7">
    <location>
        <begin position="132"/>
        <end position="174"/>
    </location>
</feature>
<dbReference type="PROSITE" id="PS50089">
    <property type="entry name" value="ZF_RING_2"/>
    <property type="match status" value="1"/>
</dbReference>
<dbReference type="GO" id="GO:0006511">
    <property type="term" value="P:ubiquitin-dependent protein catabolic process"/>
    <property type="evidence" value="ECO:0007669"/>
    <property type="project" value="TreeGrafter"/>
</dbReference>
<dbReference type="EMBL" id="KN847343">
    <property type="protein sequence ID" value="KIW37653.1"/>
    <property type="molecule type" value="Genomic_DNA"/>
</dbReference>
<organism evidence="8 9">
    <name type="scientific">Exophiala oligosperma</name>
    <dbReference type="NCBI Taxonomy" id="215243"/>
    <lineage>
        <taxon>Eukaryota</taxon>
        <taxon>Fungi</taxon>
        <taxon>Dikarya</taxon>
        <taxon>Ascomycota</taxon>
        <taxon>Pezizomycotina</taxon>
        <taxon>Eurotiomycetes</taxon>
        <taxon>Chaetothyriomycetidae</taxon>
        <taxon>Chaetothyriales</taxon>
        <taxon>Herpotrichiellaceae</taxon>
        <taxon>Exophiala</taxon>
    </lineage>
</organism>
<dbReference type="SMART" id="SM00184">
    <property type="entry name" value="RING"/>
    <property type="match status" value="1"/>
</dbReference>
<name>A0A0D2D2V7_9EURO</name>
<dbReference type="InterPro" id="IPR013083">
    <property type="entry name" value="Znf_RING/FYVE/PHD"/>
</dbReference>
<keyword evidence="3" id="KW-0862">Zinc</keyword>
<evidence type="ECO:0000256" key="6">
    <source>
        <dbReference type="SAM" id="Phobius"/>
    </source>
</evidence>
<keyword evidence="6" id="KW-1133">Transmembrane helix</keyword>
<keyword evidence="6" id="KW-0472">Membrane</keyword>
<evidence type="ECO:0000256" key="4">
    <source>
        <dbReference type="PROSITE-ProRule" id="PRU00175"/>
    </source>
</evidence>
<dbReference type="GeneID" id="27362367"/>
<feature type="transmembrane region" description="Helical" evidence="6">
    <location>
        <begin position="33"/>
        <end position="52"/>
    </location>
</feature>
<dbReference type="GO" id="GO:0005634">
    <property type="term" value="C:nucleus"/>
    <property type="evidence" value="ECO:0007669"/>
    <property type="project" value="TreeGrafter"/>
</dbReference>
<sequence length="201" mass="22315">MASPTATRHGQDAMATAPAPPNATTGTAKSRTIVTISVLLGVLFIIIMLVWWTSGKRQPQPPAPMPVVYRQIIKEKRKTGMSKSFVDSMPLVKYGTVIRVAQMENMTDEEANICVKGKKVTVDTAKRNIDECPVCVDTFTPSQEVRILHCGHIYHPRCIDPWLLRVSGTCPICRKDLKRMAPSRLSDPQIPRPAHLSTRSL</sequence>
<evidence type="ECO:0000256" key="2">
    <source>
        <dbReference type="ARBA" id="ARBA00022771"/>
    </source>
</evidence>